<proteinExistence type="predicted"/>
<accession>A0ACC3SME9</accession>
<keyword evidence="2" id="KW-1185">Reference proteome</keyword>
<dbReference type="EMBL" id="JAMKPW020000003">
    <property type="protein sequence ID" value="KAK8219824.1"/>
    <property type="molecule type" value="Genomic_DNA"/>
</dbReference>
<gene>
    <name evidence="1" type="ORF">M8818_000798</name>
</gene>
<reference evidence="1" key="1">
    <citation type="submission" date="2024-02" db="EMBL/GenBank/DDBJ databases">
        <title>Metagenome Assembled Genome of Zalaria obscura JY119.</title>
        <authorList>
            <person name="Vighnesh L."/>
            <person name="Jagadeeshwari U."/>
            <person name="Venkata Ramana C."/>
            <person name="Sasikala C."/>
        </authorList>
    </citation>
    <scope>NUCLEOTIDE SEQUENCE</scope>
    <source>
        <strain evidence="1">JY119</strain>
    </source>
</reference>
<evidence type="ECO:0000313" key="2">
    <source>
        <dbReference type="Proteomes" id="UP001320706"/>
    </source>
</evidence>
<evidence type="ECO:0000313" key="1">
    <source>
        <dbReference type="EMBL" id="KAK8219824.1"/>
    </source>
</evidence>
<dbReference type="Proteomes" id="UP001320706">
    <property type="component" value="Unassembled WGS sequence"/>
</dbReference>
<organism evidence="1 2">
    <name type="scientific">Zalaria obscura</name>
    <dbReference type="NCBI Taxonomy" id="2024903"/>
    <lineage>
        <taxon>Eukaryota</taxon>
        <taxon>Fungi</taxon>
        <taxon>Dikarya</taxon>
        <taxon>Ascomycota</taxon>
        <taxon>Pezizomycotina</taxon>
        <taxon>Dothideomycetes</taxon>
        <taxon>Dothideomycetidae</taxon>
        <taxon>Dothideales</taxon>
        <taxon>Zalariaceae</taxon>
        <taxon>Zalaria</taxon>
    </lineage>
</organism>
<comment type="caution">
    <text evidence="1">The sequence shown here is derived from an EMBL/GenBank/DDBJ whole genome shotgun (WGS) entry which is preliminary data.</text>
</comment>
<protein>
    <submittedName>
        <fullName evidence="1">Uncharacterized protein</fullName>
    </submittedName>
</protein>
<name>A0ACC3SME9_9PEZI</name>
<sequence>MSKGSVADGTLASKGVLVSHLVVGSLRGVRSALPQSLDCIQLIVQLLPIWLRCLQTIQLRIQNLGRASTLYNLDHRSIQTEAQGLKSLRARVYRNDCVCTSCGKADWIACEHFHAKARTFIRK</sequence>